<comment type="caution">
    <text evidence="11">The sequence shown here is derived from an EMBL/GenBank/DDBJ whole genome shotgun (WGS) entry which is preliminary data.</text>
</comment>
<evidence type="ECO:0000256" key="6">
    <source>
        <dbReference type="ARBA" id="ARBA00023163"/>
    </source>
</evidence>
<dbReference type="NCBIfam" id="NF006089">
    <property type="entry name" value="PRK08241.1"/>
    <property type="match status" value="1"/>
</dbReference>
<dbReference type="Proteomes" id="UP001500466">
    <property type="component" value="Unassembled WGS sequence"/>
</dbReference>
<gene>
    <name evidence="11" type="ORF">GCM10023205_55300</name>
</gene>
<dbReference type="PANTHER" id="PTHR43133:SF65">
    <property type="entry name" value="ECF RNA POLYMERASE SIGMA FACTOR SIGG"/>
    <property type="match status" value="1"/>
</dbReference>
<dbReference type="InterPro" id="IPR000838">
    <property type="entry name" value="RNA_pol_sigma70_ECF_CS"/>
</dbReference>
<dbReference type="PROSITE" id="PS01063">
    <property type="entry name" value="SIGMA70_ECF"/>
    <property type="match status" value="1"/>
</dbReference>
<dbReference type="EMBL" id="BAABHS010000021">
    <property type="protein sequence ID" value="GAA4979594.1"/>
    <property type="molecule type" value="Genomic_DNA"/>
</dbReference>
<evidence type="ECO:0000256" key="3">
    <source>
        <dbReference type="ARBA" id="ARBA00023015"/>
    </source>
</evidence>
<dbReference type="SUPFAM" id="SSF88659">
    <property type="entry name" value="Sigma3 and sigma4 domains of RNA polymerase sigma factors"/>
    <property type="match status" value="1"/>
</dbReference>
<protein>
    <recommendedName>
        <fullName evidence="7">RNA polymerase sigma factor</fullName>
    </recommendedName>
</protein>
<dbReference type="InterPro" id="IPR014305">
    <property type="entry name" value="RNA_pol_sigma-G_actinobac"/>
</dbReference>
<organism evidence="11 12">
    <name type="scientific">Yinghuangia aomiensis</name>
    <dbReference type="NCBI Taxonomy" id="676205"/>
    <lineage>
        <taxon>Bacteria</taxon>
        <taxon>Bacillati</taxon>
        <taxon>Actinomycetota</taxon>
        <taxon>Actinomycetes</taxon>
        <taxon>Kitasatosporales</taxon>
        <taxon>Streptomycetaceae</taxon>
        <taxon>Yinghuangia</taxon>
    </lineage>
</organism>
<keyword evidence="6 7" id="KW-0804">Transcription</keyword>
<comment type="subunit">
    <text evidence="2">Interacts transiently with the RNA polymerase catalytic core formed by RpoA, RpoB, RpoC and RpoZ (2 alpha, 1 beta, 1 beta' and 1 omega subunit) to form the RNA polymerase holoenzyme that can initiate transcription.</text>
</comment>
<sequence>MATISSDPTGVPDPAAEFARRTDPYRRELLAYCYRMLGSVHDAEDLVQDTLLRAWRAYDRYDATRAGMRTWLYRIATNVCLTALDTRRRRPLPSGLGAPDEDPLTPLNHAPEVPWLQPMPDAWLADPGQVVASRGTLRLAWVAAVQYLPARQRAVLILRDVLEWSAAETAALLETTPAAVNSALQRARARLSTAGLAEHEVAEAAADRAVVDRYAAAFEKADIEALTALLAHDAILEMPPVSTWFVGRDRYAAFMGWVYGANGTDWRVVPTAANGSPAMAAYVRTGPGDDAAYRLHTLQVFDVAEGRIVRNTVFQDPEVLALFDLPAHV</sequence>
<dbReference type="InterPro" id="IPR013249">
    <property type="entry name" value="RNA_pol_sigma70_r4_t2"/>
</dbReference>
<dbReference type="RefSeq" id="WP_345678407.1">
    <property type="nucleotide sequence ID" value="NZ_BAABHS010000021.1"/>
</dbReference>
<dbReference type="InterPro" id="IPR014284">
    <property type="entry name" value="RNA_pol_sigma-70_dom"/>
</dbReference>
<dbReference type="NCBIfam" id="TIGR02937">
    <property type="entry name" value="sigma70-ECF"/>
    <property type="match status" value="1"/>
</dbReference>
<dbReference type="SUPFAM" id="SSF54427">
    <property type="entry name" value="NTF2-like"/>
    <property type="match status" value="1"/>
</dbReference>
<evidence type="ECO:0000256" key="1">
    <source>
        <dbReference type="ARBA" id="ARBA00010641"/>
    </source>
</evidence>
<evidence type="ECO:0000259" key="8">
    <source>
        <dbReference type="Pfam" id="PF04542"/>
    </source>
</evidence>
<dbReference type="CDD" id="cd06171">
    <property type="entry name" value="Sigma70_r4"/>
    <property type="match status" value="1"/>
</dbReference>
<comment type="similarity">
    <text evidence="1 7">Belongs to the sigma-70 factor family. ECF subfamily.</text>
</comment>
<dbReference type="InterPro" id="IPR036388">
    <property type="entry name" value="WH-like_DNA-bd_sf"/>
</dbReference>
<dbReference type="Gene3D" id="1.10.10.10">
    <property type="entry name" value="Winged helix-like DNA-binding domain superfamily/Winged helix DNA-binding domain"/>
    <property type="match status" value="1"/>
</dbReference>
<feature type="domain" description="RNA polymerase sigma factor 70 region 4 type 2" evidence="9">
    <location>
        <begin position="141"/>
        <end position="191"/>
    </location>
</feature>
<dbReference type="NCBIfam" id="TIGR02960">
    <property type="entry name" value="SigX5"/>
    <property type="match status" value="1"/>
</dbReference>
<evidence type="ECO:0000313" key="12">
    <source>
        <dbReference type="Proteomes" id="UP001500466"/>
    </source>
</evidence>
<feature type="domain" description="RNA polymerase sigma-70 region 2" evidence="8">
    <location>
        <begin position="25"/>
        <end position="90"/>
    </location>
</feature>
<dbReference type="Pfam" id="PF04542">
    <property type="entry name" value="Sigma70_r2"/>
    <property type="match status" value="1"/>
</dbReference>
<evidence type="ECO:0000256" key="5">
    <source>
        <dbReference type="ARBA" id="ARBA00023125"/>
    </source>
</evidence>
<evidence type="ECO:0000256" key="7">
    <source>
        <dbReference type="RuleBase" id="RU000716"/>
    </source>
</evidence>
<reference evidence="12" key="1">
    <citation type="journal article" date="2019" name="Int. J. Syst. Evol. Microbiol.">
        <title>The Global Catalogue of Microorganisms (GCM) 10K type strain sequencing project: providing services to taxonomists for standard genome sequencing and annotation.</title>
        <authorList>
            <consortium name="The Broad Institute Genomics Platform"/>
            <consortium name="The Broad Institute Genome Sequencing Center for Infectious Disease"/>
            <person name="Wu L."/>
            <person name="Ma J."/>
        </authorList>
    </citation>
    <scope>NUCLEOTIDE SEQUENCE [LARGE SCALE GENOMIC DNA]</scope>
    <source>
        <strain evidence="12">JCM 17986</strain>
    </source>
</reference>
<dbReference type="InterPro" id="IPR013325">
    <property type="entry name" value="RNA_pol_sigma_r2"/>
</dbReference>
<keyword evidence="3 7" id="KW-0805">Transcription regulation</keyword>
<dbReference type="Pfam" id="PF12680">
    <property type="entry name" value="SnoaL_2"/>
    <property type="match status" value="1"/>
</dbReference>
<evidence type="ECO:0000313" key="11">
    <source>
        <dbReference type="EMBL" id="GAA4979594.1"/>
    </source>
</evidence>
<accession>A0ABP9HW02</accession>
<dbReference type="InterPro" id="IPR007627">
    <property type="entry name" value="RNA_pol_sigma70_r2"/>
</dbReference>
<keyword evidence="5 7" id="KW-0238">DNA-binding</keyword>
<evidence type="ECO:0000256" key="2">
    <source>
        <dbReference type="ARBA" id="ARBA00011344"/>
    </source>
</evidence>
<dbReference type="SUPFAM" id="SSF88946">
    <property type="entry name" value="Sigma2 domain of RNA polymerase sigma factors"/>
    <property type="match status" value="1"/>
</dbReference>
<feature type="domain" description="SnoaL-like" evidence="10">
    <location>
        <begin position="211"/>
        <end position="310"/>
    </location>
</feature>
<keyword evidence="12" id="KW-1185">Reference proteome</keyword>
<evidence type="ECO:0000259" key="10">
    <source>
        <dbReference type="Pfam" id="PF12680"/>
    </source>
</evidence>
<evidence type="ECO:0000259" key="9">
    <source>
        <dbReference type="Pfam" id="PF08281"/>
    </source>
</evidence>
<dbReference type="InterPro" id="IPR032710">
    <property type="entry name" value="NTF2-like_dom_sf"/>
</dbReference>
<evidence type="ECO:0000256" key="4">
    <source>
        <dbReference type="ARBA" id="ARBA00023082"/>
    </source>
</evidence>
<keyword evidence="4 7" id="KW-0731">Sigma factor</keyword>
<name>A0ABP9HW02_9ACTN</name>
<dbReference type="InterPro" id="IPR039425">
    <property type="entry name" value="RNA_pol_sigma-70-like"/>
</dbReference>
<dbReference type="InterPro" id="IPR037401">
    <property type="entry name" value="SnoaL-like"/>
</dbReference>
<dbReference type="Gene3D" id="1.10.1740.10">
    <property type="match status" value="1"/>
</dbReference>
<dbReference type="Gene3D" id="3.10.450.50">
    <property type="match status" value="1"/>
</dbReference>
<dbReference type="PANTHER" id="PTHR43133">
    <property type="entry name" value="RNA POLYMERASE ECF-TYPE SIGMA FACTO"/>
    <property type="match status" value="1"/>
</dbReference>
<dbReference type="Pfam" id="PF08281">
    <property type="entry name" value="Sigma70_r4_2"/>
    <property type="match status" value="1"/>
</dbReference>
<dbReference type="InterPro" id="IPR013324">
    <property type="entry name" value="RNA_pol_sigma_r3/r4-like"/>
</dbReference>
<proteinExistence type="inferred from homology"/>